<dbReference type="Gene3D" id="3.40.30.10">
    <property type="entry name" value="Glutaredoxin"/>
    <property type="match status" value="1"/>
</dbReference>
<dbReference type="Proteomes" id="UP000678393">
    <property type="component" value="Unassembled WGS sequence"/>
</dbReference>
<proteinExistence type="predicted"/>
<dbReference type="CDD" id="cd02961">
    <property type="entry name" value="PDI_a_family"/>
    <property type="match status" value="1"/>
</dbReference>
<organism evidence="2 3">
    <name type="scientific">Candidula unifasciata</name>
    <dbReference type="NCBI Taxonomy" id="100452"/>
    <lineage>
        <taxon>Eukaryota</taxon>
        <taxon>Metazoa</taxon>
        <taxon>Spiralia</taxon>
        <taxon>Lophotrochozoa</taxon>
        <taxon>Mollusca</taxon>
        <taxon>Gastropoda</taxon>
        <taxon>Heterobranchia</taxon>
        <taxon>Euthyneura</taxon>
        <taxon>Panpulmonata</taxon>
        <taxon>Eupulmonata</taxon>
        <taxon>Stylommatophora</taxon>
        <taxon>Helicina</taxon>
        <taxon>Helicoidea</taxon>
        <taxon>Geomitridae</taxon>
        <taxon>Candidula</taxon>
    </lineage>
</organism>
<comment type="caution">
    <text evidence="2">The sequence shown here is derived from an EMBL/GenBank/DDBJ whole genome shotgun (WGS) entry which is preliminary data.</text>
</comment>
<evidence type="ECO:0000256" key="1">
    <source>
        <dbReference type="SAM" id="MobiDB-lite"/>
    </source>
</evidence>
<name>A0A8S3Z127_9EUPU</name>
<dbReference type="InterPro" id="IPR036249">
    <property type="entry name" value="Thioredoxin-like_sf"/>
</dbReference>
<dbReference type="SUPFAM" id="SSF52833">
    <property type="entry name" value="Thioredoxin-like"/>
    <property type="match status" value="1"/>
</dbReference>
<protein>
    <submittedName>
        <fullName evidence="2">Uncharacterized protein</fullName>
    </submittedName>
</protein>
<accession>A0A8S3Z127</accession>
<sequence>MTDDRGAAPEPQRGAPGREQNPWWYQSFKASTEFREPPRSVRAQGVASSHRVRPQKLLPSRQETDDDRGAVPPPHKEARQREQNPYWYEAHKLNTEFKEIPSSAKVESLTRVNFDRFLNRQEMSAVIFVDCVENSREALKVWEKEALKKINKPKLAFGSVDCYRNKDLCARERISTLPYYKLYVDALPISSVHEFVLLKTKLDR</sequence>
<reference evidence="2" key="1">
    <citation type="submission" date="2021-04" db="EMBL/GenBank/DDBJ databases">
        <authorList>
            <consortium name="Molecular Ecology Group"/>
        </authorList>
    </citation>
    <scope>NUCLEOTIDE SEQUENCE</scope>
</reference>
<feature type="region of interest" description="Disordered" evidence="1">
    <location>
        <begin position="1"/>
        <end position="85"/>
    </location>
</feature>
<keyword evidence="3" id="KW-1185">Reference proteome</keyword>
<gene>
    <name evidence="2" type="ORF">CUNI_LOCUS5904</name>
</gene>
<evidence type="ECO:0000313" key="2">
    <source>
        <dbReference type="EMBL" id="CAG5120346.1"/>
    </source>
</evidence>
<evidence type="ECO:0000313" key="3">
    <source>
        <dbReference type="Proteomes" id="UP000678393"/>
    </source>
</evidence>
<dbReference type="EMBL" id="CAJHNH020000880">
    <property type="protein sequence ID" value="CAG5120346.1"/>
    <property type="molecule type" value="Genomic_DNA"/>
</dbReference>
<dbReference type="AlphaFoldDB" id="A0A8S3Z127"/>